<feature type="non-terminal residue" evidence="1">
    <location>
        <position position="1"/>
    </location>
</feature>
<organism evidence="1 2">
    <name type="scientific">Spodoptera exigua</name>
    <name type="common">Beet armyworm</name>
    <name type="synonym">Noctua fulgens</name>
    <dbReference type="NCBI Taxonomy" id="7107"/>
    <lineage>
        <taxon>Eukaryota</taxon>
        <taxon>Metazoa</taxon>
        <taxon>Ecdysozoa</taxon>
        <taxon>Arthropoda</taxon>
        <taxon>Hexapoda</taxon>
        <taxon>Insecta</taxon>
        <taxon>Pterygota</taxon>
        <taxon>Neoptera</taxon>
        <taxon>Endopterygota</taxon>
        <taxon>Lepidoptera</taxon>
        <taxon>Glossata</taxon>
        <taxon>Ditrysia</taxon>
        <taxon>Noctuoidea</taxon>
        <taxon>Noctuidae</taxon>
        <taxon>Amphipyrinae</taxon>
        <taxon>Spodoptera</taxon>
    </lineage>
</organism>
<accession>A0A835G7N5</accession>
<evidence type="ECO:0000313" key="2">
    <source>
        <dbReference type="Proteomes" id="UP000648187"/>
    </source>
</evidence>
<reference evidence="1" key="1">
    <citation type="submission" date="2020-08" db="EMBL/GenBank/DDBJ databases">
        <title>Spodoptera exigua strain:BAW_Kor-Di-RS1 Genome sequencing and assembly.</title>
        <authorList>
            <person name="Kim J."/>
            <person name="Nam H.Y."/>
            <person name="Kwon M."/>
            <person name="Choi J.H."/>
            <person name="Cho S.R."/>
            <person name="Kim G.-H."/>
        </authorList>
    </citation>
    <scope>NUCLEOTIDE SEQUENCE</scope>
    <source>
        <strain evidence="1">BAW_Kor-Di-RS1</strain>
        <tissue evidence="1">Whole-body</tissue>
    </source>
</reference>
<gene>
    <name evidence="1" type="ORF">HW555_010130</name>
</gene>
<keyword evidence="2" id="KW-1185">Reference proteome</keyword>
<comment type="caution">
    <text evidence="1">The sequence shown here is derived from an EMBL/GenBank/DDBJ whole genome shotgun (WGS) entry which is preliminary data.</text>
</comment>
<evidence type="ECO:0000313" key="1">
    <source>
        <dbReference type="EMBL" id="KAF9410932.1"/>
    </source>
</evidence>
<dbReference type="AlphaFoldDB" id="A0A835G7N5"/>
<protein>
    <submittedName>
        <fullName evidence="1">Uncharacterized protein</fullName>
    </submittedName>
</protein>
<proteinExistence type="predicted"/>
<name>A0A835G7N5_SPOEX</name>
<dbReference type="Proteomes" id="UP000648187">
    <property type="component" value="Unassembled WGS sequence"/>
</dbReference>
<dbReference type="EMBL" id="JACKWZ010000240">
    <property type="protein sequence ID" value="KAF9410932.1"/>
    <property type="molecule type" value="Genomic_DNA"/>
</dbReference>
<sequence>GSFNLTLTGADKCKGPKHKDCATMQAEISSHNILYYDVNVTQNVILTKGKIIAITNGKEYLRFQLKKPCEHLFLRPLLYAIYNVTKDCAILKGRYQFSVDVQKITQSYYGGSFLLGNWTFRSLFYSDECNFYCLDIKLNNSMSLLFRASSCMHMQFLSKFTKANRTKLTPVYPDNRSLHFNKGSAYIHLEPLLIPVFYNEMEII</sequence>